<protein>
    <recommendedName>
        <fullName evidence="3">Intein C-terminal splicing domain-containing protein</fullName>
    </recommendedName>
</protein>
<evidence type="ECO:0000313" key="1">
    <source>
        <dbReference type="EMBL" id="GAA4368842.1"/>
    </source>
</evidence>
<organism evidence="1 2">
    <name type="scientific">Hymenobacter saemangeumensis</name>
    <dbReference type="NCBI Taxonomy" id="1084522"/>
    <lineage>
        <taxon>Bacteria</taxon>
        <taxon>Pseudomonadati</taxon>
        <taxon>Bacteroidota</taxon>
        <taxon>Cytophagia</taxon>
        <taxon>Cytophagales</taxon>
        <taxon>Hymenobacteraceae</taxon>
        <taxon>Hymenobacter</taxon>
    </lineage>
</organism>
<dbReference type="InterPro" id="IPR045384">
    <property type="entry name" value="DUF6527"/>
</dbReference>
<dbReference type="RefSeq" id="WP_345238115.1">
    <property type="nucleotide sequence ID" value="NZ_BAABGZ010000080.1"/>
</dbReference>
<dbReference type="EMBL" id="BAABGZ010000080">
    <property type="protein sequence ID" value="GAA4368842.1"/>
    <property type="molecule type" value="Genomic_DNA"/>
</dbReference>
<name>A0ABP8ISU7_9BACT</name>
<reference evidence="2" key="1">
    <citation type="journal article" date="2019" name="Int. J. Syst. Evol. Microbiol.">
        <title>The Global Catalogue of Microorganisms (GCM) 10K type strain sequencing project: providing services to taxonomists for standard genome sequencing and annotation.</title>
        <authorList>
            <consortium name="The Broad Institute Genomics Platform"/>
            <consortium name="The Broad Institute Genome Sequencing Center for Infectious Disease"/>
            <person name="Wu L."/>
            <person name="Ma J."/>
        </authorList>
    </citation>
    <scope>NUCLEOTIDE SEQUENCE [LARGE SCALE GENOMIC DNA]</scope>
    <source>
        <strain evidence="2">JCM 17923</strain>
    </source>
</reference>
<dbReference type="Pfam" id="PF20137">
    <property type="entry name" value="BubE"/>
    <property type="match status" value="1"/>
</dbReference>
<sequence length="152" mass="17512">MKSPQKLEPEFVDFIPSQVDDGKLYVSMQYGTVVHNCCCGCGNKVVTPLTPNDWKLTYDGESVSISPSIGNWSFPCQSHYWIRRSSIEWSGKWSIEKIEMGRQLDREKKKKRYAALPQPAVAELLVEKQEVHVSTSSVSWWSKLKRRLQTLF</sequence>
<evidence type="ECO:0000313" key="2">
    <source>
        <dbReference type="Proteomes" id="UP001501153"/>
    </source>
</evidence>
<proteinExistence type="predicted"/>
<accession>A0ABP8ISU7</accession>
<dbReference type="Proteomes" id="UP001501153">
    <property type="component" value="Unassembled WGS sequence"/>
</dbReference>
<comment type="caution">
    <text evidence="1">The sequence shown here is derived from an EMBL/GenBank/DDBJ whole genome shotgun (WGS) entry which is preliminary data.</text>
</comment>
<gene>
    <name evidence="1" type="ORF">GCM10023185_41950</name>
</gene>
<evidence type="ECO:0008006" key="3">
    <source>
        <dbReference type="Google" id="ProtNLM"/>
    </source>
</evidence>
<keyword evidence="2" id="KW-1185">Reference proteome</keyword>